<evidence type="ECO:0000256" key="1">
    <source>
        <dbReference type="SAM" id="MobiDB-lite"/>
    </source>
</evidence>
<evidence type="ECO:0000313" key="2">
    <source>
        <dbReference type="EMBL" id="SDJ76977.1"/>
    </source>
</evidence>
<dbReference type="Pfam" id="PF02620">
    <property type="entry name" value="YceD"/>
    <property type="match status" value="1"/>
</dbReference>
<dbReference type="RefSeq" id="WP_089677781.1">
    <property type="nucleotide sequence ID" value="NZ_FNFO01000001.1"/>
</dbReference>
<dbReference type="STRING" id="1075417.SAMN05421823_10167"/>
<reference evidence="2 3" key="1">
    <citation type="submission" date="2016-10" db="EMBL/GenBank/DDBJ databases">
        <authorList>
            <person name="de Groot N.N."/>
        </authorList>
    </citation>
    <scope>NUCLEOTIDE SEQUENCE [LARGE SCALE GENOMIC DNA]</scope>
    <source>
        <strain evidence="2 3">DSM 25186</strain>
    </source>
</reference>
<organism evidence="2 3">
    <name type="scientific">Catalinimonas alkaloidigena</name>
    <dbReference type="NCBI Taxonomy" id="1075417"/>
    <lineage>
        <taxon>Bacteria</taxon>
        <taxon>Pseudomonadati</taxon>
        <taxon>Bacteroidota</taxon>
        <taxon>Cytophagia</taxon>
        <taxon>Cytophagales</taxon>
        <taxon>Catalimonadaceae</taxon>
        <taxon>Catalinimonas</taxon>
    </lineage>
</organism>
<feature type="region of interest" description="Disordered" evidence="1">
    <location>
        <begin position="155"/>
        <end position="180"/>
    </location>
</feature>
<keyword evidence="3" id="KW-1185">Reference proteome</keyword>
<dbReference type="EMBL" id="FNFO01000001">
    <property type="protein sequence ID" value="SDJ76977.1"/>
    <property type="molecule type" value="Genomic_DNA"/>
</dbReference>
<accession>A0A1G8WFW0</accession>
<dbReference type="Proteomes" id="UP000198510">
    <property type="component" value="Unassembled WGS sequence"/>
</dbReference>
<protein>
    <submittedName>
        <fullName evidence="2">Uncharacterized metal-binding protein YceD, DUF177 family</fullName>
    </submittedName>
</protein>
<dbReference type="AlphaFoldDB" id="A0A1G8WFW0"/>
<proteinExistence type="predicted"/>
<evidence type="ECO:0000313" key="3">
    <source>
        <dbReference type="Proteomes" id="UP000198510"/>
    </source>
</evidence>
<gene>
    <name evidence="2" type="ORF">SAMN05421823_10167</name>
</gene>
<dbReference type="OrthoDB" id="1524821at2"/>
<dbReference type="InterPro" id="IPR003772">
    <property type="entry name" value="YceD"/>
</dbReference>
<sequence>MASFAAFDLVRVKEFEIEIASLQPGTVKNYVLEVHEAFFSAFSPSIAERGNLRVDLELSKSETMITTRFHIKGTVELICDRSLEPFDEPIDVTHRVIFKFGEEAEELDDDLFVIPRDAHYLSLGQHVYDFIGLAIPMRKLHPDCRTEDDETAQGFFYQSSTQMPEEASDDDASSDKAADPRWDALRALRDRENLN</sequence>
<name>A0A1G8WFW0_9BACT</name>